<reference evidence="3" key="1">
    <citation type="submission" date="2021-12" db="EMBL/GenBank/DDBJ databases">
        <authorList>
            <person name="Rodrigo-Torres L."/>
            <person name="Arahal R. D."/>
            <person name="Lucena T."/>
        </authorList>
    </citation>
    <scope>NUCLEOTIDE SEQUENCE</scope>
    <source>
        <strain evidence="3">CECT 8226</strain>
    </source>
</reference>
<evidence type="ECO:0000259" key="2">
    <source>
        <dbReference type="Pfam" id="PF02462"/>
    </source>
</evidence>
<dbReference type="InterPro" id="IPR011250">
    <property type="entry name" value="OMP/PagP_B-barrel"/>
</dbReference>
<comment type="similarity">
    <text evidence="1">Belongs to the opacity porin family.</text>
</comment>
<dbReference type="Pfam" id="PF02462">
    <property type="entry name" value="Opacity"/>
    <property type="match status" value="1"/>
</dbReference>
<feature type="domain" description="Porin opacity type" evidence="2">
    <location>
        <begin position="12"/>
        <end position="64"/>
    </location>
</feature>
<dbReference type="Proteomes" id="UP000838160">
    <property type="component" value="Unassembled WGS sequence"/>
</dbReference>
<name>A0ABM8ZMT8_9VIBR</name>
<dbReference type="RefSeq" id="WP_237486395.1">
    <property type="nucleotide sequence ID" value="NZ_CAKLCM010000003.1"/>
</dbReference>
<dbReference type="Gene3D" id="2.40.160.20">
    <property type="match status" value="1"/>
</dbReference>
<dbReference type="InterPro" id="IPR003394">
    <property type="entry name" value="Porin_opacity"/>
</dbReference>
<evidence type="ECO:0000313" key="4">
    <source>
        <dbReference type="Proteomes" id="UP000838160"/>
    </source>
</evidence>
<gene>
    <name evidence="3" type="ORF">VHP8226_03589</name>
</gene>
<comment type="caution">
    <text evidence="3">The sequence shown here is derived from an EMBL/GenBank/DDBJ whole genome shotgun (WGS) entry which is preliminary data.</text>
</comment>
<dbReference type="EMBL" id="CAKLCM010000003">
    <property type="protein sequence ID" value="CAH0529833.1"/>
    <property type="molecule type" value="Genomic_DNA"/>
</dbReference>
<accession>A0ABM8ZMT8</accession>
<protein>
    <recommendedName>
        <fullName evidence="2">Porin opacity type domain-containing protein</fullName>
    </recommendedName>
</protein>
<evidence type="ECO:0000313" key="3">
    <source>
        <dbReference type="EMBL" id="CAH0529833.1"/>
    </source>
</evidence>
<organism evidence="3 4">
    <name type="scientific">Vibrio hippocampi</name>
    <dbReference type="NCBI Taxonomy" id="654686"/>
    <lineage>
        <taxon>Bacteria</taxon>
        <taxon>Pseudomonadati</taxon>
        <taxon>Pseudomonadota</taxon>
        <taxon>Gammaproteobacteria</taxon>
        <taxon>Vibrionales</taxon>
        <taxon>Vibrionaceae</taxon>
        <taxon>Vibrio</taxon>
    </lineage>
</organism>
<dbReference type="SUPFAM" id="SSF56925">
    <property type="entry name" value="OMPA-like"/>
    <property type="match status" value="1"/>
</dbReference>
<keyword evidence="4" id="KW-1185">Reference proteome</keyword>
<evidence type="ECO:0000256" key="1">
    <source>
        <dbReference type="ARBA" id="ARBA00009830"/>
    </source>
</evidence>
<sequence>MYKGLKVCVPLRSETETAVQVGIDAGYKFENNIDLAIGYRYLTADFDGVDFINRGVNIGLRYNF</sequence>
<proteinExistence type="inferred from homology"/>